<evidence type="ECO:0000313" key="2">
    <source>
        <dbReference type="EMBL" id="MCT8973693.1"/>
    </source>
</evidence>
<dbReference type="Proteomes" id="UP001320898">
    <property type="component" value="Unassembled WGS sequence"/>
</dbReference>
<organism evidence="2 3">
    <name type="scientific">Microbaculum marinisediminis</name>
    <dbReference type="NCBI Taxonomy" id="2931392"/>
    <lineage>
        <taxon>Bacteria</taxon>
        <taxon>Pseudomonadati</taxon>
        <taxon>Pseudomonadota</taxon>
        <taxon>Alphaproteobacteria</taxon>
        <taxon>Hyphomicrobiales</taxon>
        <taxon>Tepidamorphaceae</taxon>
        <taxon>Microbaculum</taxon>
    </lineage>
</organism>
<dbReference type="Gene3D" id="1.20.1290.10">
    <property type="entry name" value="AhpD-like"/>
    <property type="match status" value="1"/>
</dbReference>
<dbReference type="InterPro" id="IPR003779">
    <property type="entry name" value="CMD-like"/>
</dbReference>
<proteinExistence type="predicted"/>
<dbReference type="RefSeq" id="WP_261617273.1">
    <property type="nucleotide sequence ID" value="NZ_JALIDZ010000008.1"/>
</dbReference>
<dbReference type="NCBIfam" id="TIGR00778">
    <property type="entry name" value="ahpD_dom"/>
    <property type="match status" value="1"/>
</dbReference>
<reference evidence="2 3" key="1">
    <citation type="submission" date="2022-04" db="EMBL/GenBank/DDBJ databases">
        <authorList>
            <person name="Ye Y.-Q."/>
            <person name="Du Z.-J."/>
        </authorList>
    </citation>
    <scope>NUCLEOTIDE SEQUENCE [LARGE SCALE GENOMIC DNA]</scope>
    <source>
        <strain evidence="2 3">A6E488</strain>
    </source>
</reference>
<gene>
    <name evidence="2" type="ORF">MUB46_17655</name>
</gene>
<dbReference type="AlphaFoldDB" id="A0AAW5R4V1"/>
<comment type="caution">
    <text evidence="2">The sequence shown here is derived from an EMBL/GenBank/DDBJ whole genome shotgun (WGS) entry which is preliminary data.</text>
</comment>
<protein>
    <submittedName>
        <fullName evidence="2">Carboxymuconolactone decarboxylase family protein</fullName>
    </submittedName>
</protein>
<evidence type="ECO:0000259" key="1">
    <source>
        <dbReference type="Pfam" id="PF02627"/>
    </source>
</evidence>
<dbReference type="EMBL" id="JALIDZ010000008">
    <property type="protein sequence ID" value="MCT8973693.1"/>
    <property type="molecule type" value="Genomic_DNA"/>
</dbReference>
<sequence>MHIEPRPEQQTSWYLRPFFWNQRRKYGQVLDAARLWARSPKLFVAVATLYGVIDRRGSPIEPSLRSLITVRVSQINHCPFCVDLNSATLLKRGAGWDKVVSLRDWRDSPIYSDRERSALDYAEEMTVSGPGVRDETVDALRDHFSDDAIVELTALIAFQNLSSKFNAALGVPPQGFCERPATATAAATGTVDGEAASDTARWVSEQNAGEI</sequence>
<dbReference type="PANTHER" id="PTHR34846:SF10">
    <property type="entry name" value="CYTOPLASMIC PROTEIN"/>
    <property type="match status" value="1"/>
</dbReference>
<dbReference type="InterPro" id="IPR004675">
    <property type="entry name" value="AhpD_core"/>
</dbReference>
<evidence type="ECO:0000313" key="3">
    <source>
        <dbReference type="Proteomes" id="UP001320898"/>
    </source>
</evidence>
<dbReference type="PANTHER" id="PTHR34846">
    <property type="entry name" value="4-CARBOXYMUCONOLACTONE DECARBOXYLASE FAMILY PROTEIN (AFU_ORTHOLOGUE AFUA_6G11590)"/>
    <property type="match status" value="1"/>
</dbReference>
<dbReference type="Pfam" id="PF02627">
    <property type="entry name" value="CMD"/>
    <property type="match status" value="1"/>
</dbReference>
<dbReference type="SUPFAM" id="SSF69118">
    <property type="entry name" value="AhpD-like"/>
    <property type="match status" value="1"/>
</dbReference>
<dbReference type="GO" id="GO:0051920">
    <property type="term" value="F:peroxiredoxin activity"/>
    <property type="evidence" value="ECO:0007669"/>
    <property type="project" value="InterPro"/>
</dbReference>
<feature type="domain" description="Carboxymuconolactone decarboxylase-like" evidence="1">
    <location>
        <begin position="42"/>
        <end position="124"/>
    </location>
</feature>
<accession>A0AAW5R4V1</accession>
<keyword evidence="3" id="KW-1185">Reference proteome</keyword>
<dbReference type="InterPro" id="IPR029032">
    <property type="entry name" value="AhpD-like"/>
</dbReference>
<name>A0AAW5R4V1_9HYPH</name>